<evidence type="ECO:0000313" key="6">
    <source>
        <dbReference type="EMBL" id="QBR84075.1"/>
    </source>
</evidence>
<organism evidence="6 7">
    <name type="scientific">Legionella israelensis</name>
    <dbReference type="NCBI Taxonomy" id="454"/>
    <lineage>
        <taxon>Bacteria</taxon>
        <taxon>Pseudomonadati</taxon>
        <taxon>Pseudomonadota</taxon>
        <taxon>Gammaproteobacteria</taxon>
        <taxon>Legionellales</taxon>
        <taxon>Legionellaceae</taxon>
        <taxon>Legionella</taxon>
    </lineage>
</organism>
<evidence type="ECO:0000313" key="7">
    <source>
        <dbReference type="Proteomes" id="UP000295517"/>
    </source>
</evidence>
<dbReference type="SUPFAM" id="SSF109910">
    <property type="entry name" value="YgfY-like"/>
    <property type="match status" value="1"/>
</dbReference>
<evidence type="ECO:0000256" key="3">
    <source>
        <dbReference type="ARBA" id="ARBA00019418"/>
    </source>
</evidence>
<protein>
    <recommendedName>
        <fullName evidence="3">FAD assembly factor SdhE</fullName>
    </recommendedName>
</protein>
<keyword evidence="5" id="KW-0143">Chaperone</keyword>
<dbReference type="Proteomes" id="UP000295517">
    <property type="component" value="Chromosome"/>
</dbReference>
<name>A0AAX1EGG3_9GAMM</name>
<proteinExistence type="inferred from homology"/>
<evidence type="ECO:0000256" key="4">
    <source>
        <dbReference type="ARBA" id="ARBA00022490"/>
    </source>
</evidence>
<sequence length="83" mass="10005">MSPEFKAKMRWRCRRGMLELDLILGRFVDKYLESMGKKQLKTFEHLLHCTDPELYAWLMGHAQPVDKELYALVEYIRICDQNR</sequence>
<dbReference type="GO" id="GO:0005737">
    <property type="term" value="C:cytoplasm"/>
    <property type="evidence" value="ECO:0007669"/>
    <property type="project" value="UniProtKB-SubCell"/>
</dbReference>
<dbReference type="PANTHER" id="PTHR39585:SF1">
    <property type="entry name" value="FAD ASSEMBLY FACTOR SDHE"/>
    <property type="match status" value="1"/>
</dbReference>
<keyword evidence="4" id="KW-0963">Cytoplasm</keyword>
<gene>
    <name evidence="6" type="ORF">E3983_06730</name>
</gene>
<dbReference type="RefSeq" id="WP_135060338.1">
    <property type="nucleotide sequence ID" value="NZ_CP038254.1"/>
</dbReference>
<dbReference type="InterPro" id="IPR050531">
    <property type="entry name" value="SdhE_FAD_assembly_factor"/>
</dbReference>
<evidence type="ECO:0000256" key="5">
    <source>
        <dbReference type="ARBA" id="ARBA00023186"/>
    </source>
</evidence>
<accession>A0AAX1EGG3</accession>
<dbReference type="PANTHER" id="PTHR39585">
    <property type="entry name" value="FAD ASSEMBLY FACTOR SDHE"/>
    <property type="match status" value="1"/>
</dbReference>
<dbReference type="AlphaFoldDB" id="A0AAX1EGG3"/>
<evidence type="ECO:0000256" key="2">
    <source>
        <dbReference type="ARBA" id="ARBA00008571"/>
    </source>
</evidence>
<dbReference type="GO" id="GO:0006105">
    <property type="term" value="P:succinate metabolic process"/>
    <property type="evidence" value="ECO:0007669"/>
    <property type="project" value="TreeGrafter"/>
</dbReference>
<reference evidence="6 7" key="1">
    <citation type="submission" date="2019-03" db="EMBL/GenBank/DDBJ databases">
        <title>Diverse conjugative elements silence natural transformation in Legionella species.</title>
        <authorList>
            <person name="Durieux I."/>
            <person name="Ginevra C."/>
            <person name="Attaiech L."/>
            <person name="Picq K."/>
            <person name="Juan P.A."/>
            <person name="Jarraud S."/>
            <person name="Charpentier X."/>
        </authorList>
    </citation>
    <scope>NUCLEOTIDE SEQUENCE [LARGE SCALE GENOMIC DNA]</scope>
    <source>
        <strain evidence="6 7">HL-0427-4011</strain>
    </source>
</reference>
<evidence type="ECO:0000256" key="1">
    <source>
        <dbReference type="ARBA" id="ARBA00004496"/>
    </source>
</evidence>
<comment type="subcellular location">
    <subcellularLocation>
        <location evidence="1">Cytoplasm</location>
    </subcellularLocation>
</comment>
<dbReference type="InterPro" id="IPR036714">
    <property type="entry name" value="SDH_sf"/>
</dbReference>
<dbReference type="EMBL" id="CP038254">
    <property type="protein sequence ID" value="QBR84075.1"/>
    <property type="molecule type" value="Genomic_DNA"/>
</dbReference>
<comment type="similarity">
    <text evidence="2">Belongs to the SdhE FAD assembly factor family.</text>
</comment>
<dbReference type="Gene3D" id="1.10.150.250">
    <property type="entry name" value="Flavinator of succinate dehydrogenase"/>
    <property type="match status" value="1"/>
</dbReference>
<dbReference type="InterPro" id="IPR005631">
    <property type="entry name" value="SDH"/>
</dbReference>
<dbReference type="Pfam" id="PF03937">
    <property type="entry name" value="Sdh5"/>
    <property type="match status" value="1"/>
</dbReference>